<accession>A0ABQ2ZGW5</accession>
<protein>
    <submittedName>
        <fullName evidence="1">Uncharacterized protein</fullName>
    </submittedName>
</protein>
<evidence type="ECO:0000313" key="2">
    <source>
        <dbReference type="Proteomes" id="UP000600946"/>
    </source>
</evidence>
<comment type="caution">
    <text evidence="1">The sequence shown here is derived from an EMBL/GenBank/DDBJ whole genome shotgun (WGS) entry which is preliminary data.</text>
</comment>
<name>A0ABQ2ZGW5_9ACTN</name>
<gene>
    <name evidence="1" type="ORF">GCM10010326_00290</name>
</gene>
<evidence type="ECO:0000313" key="1">
    <source>
        <dbReference type="EMBL" id="GGY13076.1"/>
    </source>
</evidence>
<dbReference type="Proteomes" id="UP000600946">
    <property type="component" value="Unassembled WGS sequence"/>
</dbReference>
<keyword evidence="2" id="KW-1185">Reference proteome</keyword>
<proteinExistence type="predicted"/>
<sequence length="87" mass="9034">MGDVEEGFGLAVDVAEAVGEGAFDEVDAVVGLLEAQCLVGEGAHHPGRVPVGVGFAGELEEWGIPWARHHGVAASSSRDRCSGAHWR</sequence>
<reference evidence="2" key="1">
    <citation type="journal article" date="2019" name="Int. J. Syst. Evol. Microbiol.">
        <title>The Global Catalogue of Microorganisms (GCM) 10K type strain sequencing project: providing services to taxonomists for standard genome sequencing and annotation.</title>
        <authorList>
            <consortium name="The Broad Institute Genomics Platform"/>
            <consortium name="The Broad Institute Genome Sequencing Center for Infectious Disease"/>
            <person name="Wu L."/>
            <person name="Ma J."/>
        </authorList>
    </citation>
    <scope>NUCLEOTIDE SEQUENCE [LARGE SCALE GENOMIC DNA]</scope>
    <source>
        <strain evidence="2">JCM 4594</strain>
    </source>
</reference>
<dbReference type="EMBL" id="BMUU01000001">
    <property type="protein sequence ID" value="GGY13076.1"/>
    <property type="molecule type" value="Genomic_DNA"/>
</dbReference>
<organism evidence="1 2">
    <name type="scientific">Streptomyces xanthochromogenes</name>
    <dbReference type="NCBI Taxonomy" id="67384"/>
    <lineage>
        <taxon>Bacteria</taxon>
        <taxon>Bacillati</taxon>
        <taxon>Actinomycetota</taxon>
        <taxon>Actinomycetes</taxon>
        <taxon>Kitasatosporales</taxon>
        <taxon>Streptomycetaceae</taxon>
        <taxon>Streptomyces</taxon>
    </lineage>
</organism>